<comment type="caution">
    <text evidence="1">The sequence shown here is derived from an EMBL/GenBank/DDBJ whole genome shotgun (WGS) entry which is preliminary data.</text>
</comment>
<evidence type="ECO:0000313" key="1">
    <source>
        <dbReference type="EMBL" id="KAJ9162126.1"/>
    </source>
</evidence>
<evidence type="ECO:0000313" key="2">
    <source>
        <dbReference type="Proteomes" id="UP001174691"/>
    </source>
</evidence>
<dbReference type="InterPro" id="IPR002347">
    <property type="entry name" value="SDR_fam"/>
</dbReference>
<gene>
    <name evidence="1" type="ORF">NKR19_g1655</name>
</gene>
<organism evidence="1 2">
    <name type="scientific">Coniochaeta hoffmannii</name>
    <dbReference type="NCBI Taxonomy" id="91930"/>
    <lineage>
        <taxon>Eukaryota</taxon>
        <taxon>Fungi</taxon>
        <taxon>Dikarya</taxon>
        <taxon>Ascomycota</taxon>
        <taxon>Pezizomycotina</taxon>
        <taxon>Sordariomycetes</taxon>
        <taxon>Sordariomycetidae</taxon>
        <taxon>Coniochaetales</taxon>
        <taxon>Coniochaetaceae</taxon>
        <taxon>Coniochaeta</taxon>
    </lineage>
</organism>
<sequence>MSARTDRTLLLIGSGPGIGRATASQFAAKRYNHVALIARNLQGDHLEEDRKAVQAASHPDVLVRTYACDVADTEAFLKTLNAVEADLGTVECIYFNPARIFPQPVLEHDLAEINYDWKITCAALYTTAQWGIPKLIDLAKADSTAKPALLVTQTLIYLDPYLPYFALSMVKSAQRNLVQSLAKAYTQQGVHVGVVTVGGIVRPHKEKLNPTYIAAQTWEWFSQPKDKQTFEVVIMEDDPANYY</sequence>
<evidence type="ECO:0008006" key="3">
    <source>
        <dbReference type="Google" id="ProtNLM"/>
    </source>
</evidence>
<dbReference type="AlphaFoldDB" id="A0AA38W382"/>
<keyword evidence="2" id="KW-1185">Reference proteome</keyword>
<dbReference type="EMBL" id="JANBVN010000015">
    <property type="protein sequence ID" value="KAJ9162126.1"/>
    <property type="molecule type" value="Genomic_DNA"/>
</dbReference>
<protein>
    <recommendedName>
        <fullName evidence="3">Short-chain alcohol dehydrogenase</fullName>
    </recommendedName>
</protein>
<proteinExistence type="predicted"/>
<dbReference type="SUPFAM" id="SSF51735">
    <property type="entry name" value="NAD(P)-binding Rossmann-fold domains"/>
    <property type="match status" value="1"/>
</dbReference>
<reference evidence="1" key="1">
    <citation type="submission" date="2022-07" db="EMBL/GenBank/DDBJ databases">
        <title>Fungi with potential for degradation of polypropylene.</title>
        <authorList>
            <person name="Gostincar C."/>
        </authorList>
    </citation>
    <scope>NUCLEOTIDE SEQUENCE</scope>
    <source>
        <strain evidence="1">EXF-13287</strain>
    </source>
</reference>
<dbReference type="Gene3D" id="3.40.50.720">
    <property type="entry name" value="NAD(P)-binding Rossmann-like Domain"/>
    <property type="match status" value="1"/>
</dbReference>
<dbReference type="PANTHER" id="PTHR43431:SF7">
    <property type="entry name" value="OXIDOREDUCTASE, SHORT CHAIN DEHYDROGENASE_REDUCTASE FAMILY (AFU_ORTHOLOGUE AFUA_5G14000)"/>
    <property type="match status" value="1"/>
</dbReference>
<name>A0AA38W382_9PEZI</name>
<dbReference type="PANTHER" id="PTHR43431">
    <property type="entry name" value="OXIDOREDUCTASE, SHORT CHAIN DEHYDROGENASE/REDUCTASE FAMILY (AFU_ORTHOLOGUE AFUA_5G14000)"/>
    <property type="match status" value="1"/>
</dbReference>
<dbReference type="InterPro" id="IPR036291">
    <property type="entry name" value="NAD(P)-bd_dom_sf"/>
</dbReference>
<dbReference type="Pfam" id="PF00106">
    <property type="entry name" value="adh_short"/>
    <property type="match status" value="1"/>
</dbReference>
<dbReference type="Proteomes" id="UP001174691">
    <property type="component" value="Unassembled WGS sequence"/>
</dbReference>
<accession>A0AA38W382</accession>